<dbReference type="PANTHER" id="PTHR44688">
    <property type="entry name" value="DNA-BINDING TRANSCRIPTIONAL ACTIVATOR DEVR_DOSR"/>
    <property type="match status" value="1"/>
</dbReference>
<keyword evidence="3" id="KW-0804">Transcription</keyword>
<evidence type="ECO:0000256" key="2">
    <source>
        <dbReference type="ARBA" id="ARBA00023125"/>
    </source>
</evidence>
<dbReference type="Pfam" id="PF00196">
    <property type="entry name" value="GerE"/>
    <property type="match status" value="1"/>
</dbReference>
<dbReference type="InterPro" id="IPR000792">
    <property type="entry name" value="Tscrpt_reg_LuxR_C"/>
</dbReference>
<accession>A0AAD1D8E4</accession>
<dbReference type="CDD" id="cd06170">
    <property type="entry name" value="LuxR_C_like"/>
    <property type="match status" value="1"/>
</dbReference>
<dbReference type="EMBL" id="AP018711">
    <property type="protein sequence ID" value="BBE35253.1"/>
    <property type="molecule type" value="Genomic_DNA"/>
</dbReference>
<dbReference type="GO" id="GO:0006355">
    <property type="term" value="P:regulation of DNA-templated transcription"/>
    <property type="evidence" value="ECO:0007669"/>
    <property type="project" value="InterPro"/>
</dbReference>
<dbReference type="SUPFAM" id="SSF46894">
    <property type="entry name" value="C-terminal effector domain of the bipartite response regulators"/>
    <property type="match status" value="1"/>
</dbReference>
<dbReference type="Proteomes" id="UP000275727">
    <property type="component" value="Chromosome"/>
</dbReference>
<protein>
    <recommendedName>
        <fullName evidence="4">HTH luxR-type domain-containing protein</fullName>
    </recommendedName>
</protein>
<reference evidence="5 6" key="1">
    <citation type="submission" date="2018-06" db="EMBL/GenBank/DDBJ databases">
        <title>Complete Genome Sequence of the Microcystin-Degrading Bacterium Sphingosinicella microcystinivorans Strain B-9.</title>
        <authorList>
            <person name="Jin H."/>
            <person name="Nishizawa T."/>
            <person name="Guo Y."/>
            <person name="Nishizawa A."/>
            <person name="Park H."/>
            <person name="Kato H."/>
            <person name="Tsuji K."/>
            <person name="Harada K."/>
        </authorList>
    </citation>
    <scope>NUCLEOTIDE SEQUENCE [LARGE SCALE GENOMIC DNA]</scope>
    <source>
        <strain evidence="5 6">B9</strain>
    </source>
</reference>
<keyword evidence="2" id="KW-0238">DNA-binding</keyword>
<dbReference type="AlphaFoldDB" id="A0AAD1D8E4"/>
<dbReference type="GO" id="GO:0003677">
    <property type="term" value="F:DNA binding"/>
    <property type="evidence" value="ECO:0007669"/>
    <property type="project" value="UniProtKB-KW"/>
</dbReference>
<feature type="domain" description="HTH luxR-type" evidence="4">
    <location>
        <begin position="178"/>
        <end position="243"/>
    </location>
</feature>
<dbReference type="InterPro" id="IPR005143">
    <property type="entry name" value="TF_LuxR_autoind-bd_dom"/>
</dbReference>
<dbReference type="PROSITE" id="PS50043">
    <property type="entry name" value="HTH_LUXR_2"/>
    <property type="match status" value="1"/>
</dbReference>
<dbReference type="Pfam" id="PF03472">
    <property type="entry name" value="Autoind_bind"/>
    <property type="match status" value="1"/>
</dbReference>
<dbReference type="PRINTS" id="PR00038">
    <property type="entry name" value="HTHLUXR"/>
</dbReference>
<gene>
    <name evidence="5" type="ORF">SmB9_29110</name>
</gene>
<dbReference type="KEGG" id="smic:SmB9_29110"/>
<dbReference type="PANTHER" id="PTHR44688:SF16">
    <property type="entry name" value="DNA-BINDING TRANSCRIPTIONAL ACTIVATOR DEVR_DOSR"/>
    <property type="match status" value="1"/>
</dbReference>
<keyword evidence="1" id="KW-0805">Transcription regulation</keyword>
<evidence type="ECO:0000256" key="1">
    <source>
        <dbReference type="ARBA" id="ARBA00023015"/>
    </source>
</evidence>
<organism evidence="5 6">
    <name type="scientific">Sphingosinicella microcystinivorans</name>
    <dbReference type="NCBI Taxonomy" id="335406"/>
    <lineage>
        <taxon>Bacteria</taxon>
        <taxon>Pseudomonadati</taxon>
        <taxon>Pseudomonadota</taxon>
        <taxon>Alphaproteobacteria</taxon>
        <taxon>Sphingomonadales</taxon>
        <taxon>Sphingosinicellaceae</taxon>
        <taxon>Sphingosinicella</taxon>
    </lineage>
</organism>
<dbReference type="Gene3D" id="3.30.450.80">
    <property type="entry name" value="Transcription factor LuxR-like, autoinducer-binding domain"/>
    <property type="match status" value="1"/>
</dbReference>
<proteinExistence type="predicted"/>
<dbReference type="InterPro" id="IPR036693">
    <property type="entry name" value="TF_LuxR_autoind-bd_dom_sf"/>
</dbReference>
<dbReference type="Gene3D" id="1.10.10.10">
    <property type="entry name" value="Winged helix-like DNA-binding domain superfamily/Winged helix DNA-binding domain"/>
    <property type="match status" value="1"/>
</dbReference>
<dbReference type="SUPFAM" id="SSF75516">
    <property type="entry name" value="Pheromone-binding domain of LuxR-like quorum-sensing transcription factors"/>
    <property type="match status" value="1"/>
</dbReference>
<dbReference type="InterPro" id="IPR016032">
    <property type="entry name" value="Sig_transdc_resp-reg_C-effctor"/>
</dbReference>
<evidence type="ECO:0000256" key="3">
    <source>
        <dbReference type="ARBA" id="ARBA00023163"/>
    </source>
</evidence>
<evidence type="ECO:0000313" key="5">
    <source>
        <dbReference type="EMBL" id="BBE35253.1"/>
    </source>
</evidence>
<dbReference type="SMART" id="SM00421">
    <property type="entry name" value="HTH_LUXR"/>
    <property type="match status" value="1"/>
</dbReference>
<sequence length="255" mass="28862">MRGCLIRLPRLIVDFRDVVSAVEDWATLWTTTEDAGRELGFELLAALHSRSLIRRSARYIRHDNYPMGWDRRLVARGQKIIDPILNLSRRHVSGFLWADALARARLTNVERIILDDGQRHGIRQGYTVPTNIPGEPEGSISFATRSTRRIGQERQFIADAIGRLAFDAARRLIGLTTLPDPVPHINDRERECIYWIAHGKDDRDIAVILGIGLETVRTNVKSAFRKLGVIKRGQLVYEAVRLGLIDEAPSIPPYG</sequence>
<dbReference type="InterPro" id="IPR036388">
    <property type="entry name" value="WH-like_DNA-bd_sf"/>
</dbReference>
<evidence type="ECO:0000313" key="6">
    <source>
        <dbReference type="Proteomes" id="UP000275727"/>
    </source>
</evidence>
<evidence type="ECO:0000259" key="4">
    <source>
        <dbReference type="PROSITE" id="PS50043"/>
    </source>
</evidence>
<name>A0AAD1D8E4_SPHMI</name>